<dbReference type="RefSeq" id="WP_091275309.1">
    <property type="nucleotide sequence ID" value="NZ_FAOZ01000006.1"/>
</dbReference>
<feature type="region of interest" description="Disordered" evidence="1">
    <location>
        <begin position="53"/>
        <end position="171"/>
    </location>
</feature>
<feature type="compositionally biased region" description="Low complexity" evidence="1">
    <location>
        <begin position="111"/>
        <end position="141"/>
    </location>
</feature>
<evidence type="ECO:0000313" key="2">
    <source>
        <dbReference type="EMBL" id="CUU55977.1"/>
    </source>
</evidence>
<dbReference type="EMBL" id="FAOZ01000006">
    <property type="protein sequence ID" value="CUU55977.1"/>
    <property type="molecule type" value="Genomic_DNA"/>
</dbReference>
<dbReference type="Proteomes" id="UP000198802">
    <property type="component" value="Unassembled WGS sequence"/>
</dbReference>
<evidence type="ECO:0000313" key="3">
    <source>
        <dbReference type="Proteomes" id="UP000198802"/>
    </source>
</evidence>
<accession>A0A0S4QL64</accession>
<sequence length="252" mass="25311">MTDRVTDQVGLAWSAAVEIGNAPNAAWESDPAGSAGQAMGARWPIAAWASSAVWSARPASGSGSEPDGQPASGGPEGGPDERTDRNAGSSSAVPGTAPGTPVSGPAEPLHAGGAAAEPTGPAAASPAGAPGTVAPRRATAVPPRPTPAGPPGSAPAGRPGAATGSGSQRLLDTDTEHQLLLAQIRELDRRIARMDVLIRLLEADVERNHLTLATLGRQQSPRTLPPRPPETHTGRPGTSGSPRLAGQEGRLR</sequence>
<protein>
    <submittedName>
        <fullName evidence="2">Uncharacterized protein</fullName>
    </submittedName>
</protein>
<gene>
    <name evidence="2" type="ORF">Ga0074812_106232</name>
</gene>
<dbReference type="AlphaFoldDB" id="A0A0S4QL64"/>
<name>A0A0S4QL64_9ACTN</name>
<organism evidence="2 3">
    <name type="scientific">Parafrankia irregularis</name>
    <dbReference type="NCBI Taxonomy" id="795642"/>
    <lineage>
        <taxon>Bacteria</taxon>
        <taxon>Bacillati</taxon>
        <taxon>Actinomycetota</taxon>
        <taxon>Actinomycetes</taxon>
        <taxon>Frankiales</taxon>
        <taxon>Frankiaceae</taxon>
        <taxon>Parafrankia</taxon>
    </lineage>
</organism>
<proteinExistence type="predicted"/>
<feature type="compositionally biased region" description="Low complexity" evidence="1">
    <location>
        <begin position="154"/>
        <end position="166"/>
    </location>
</feature>
<keyword evidence="3" id="KW-1185">Reference proteome</keyword>
<feature type="region of interest" description="Disordered" evidence="1">
    <location>
        <begin position="212"/>
        <end position="252"/>
    </location>
</feature>
<reference evidence="3" key="1">
    <citation type="submission" date="2015-11" db="EMBL/GenBank/DDBJ databases">
        <authorList>
            <person name="Varghese N."/>
        </authorList>
    </citation>
    <scope>NUCLEOTIDE SEQUENCE [LARGE SCALE GENOMIC DNA]</scope>
    <source>
        <strain evidence="3">DSM 45899</strain>
    </source>
</reference>
<evidence type="ECO:0000256" key="1">
    <source>
        <dbReference type="SAM" id="MobiDB-lite"/>
    </source>
</evidence>
<feature type="compositionally biased region" description="Pro residues" evidence="1">
    <location>
        <begin position="142"/>
        <end position="153"/>
    </location>
</feature>